<dbReference type="InterPro" id="IPR035914">
    <property type="entry name" value="Sperma_CUB_dom_sf"/>
</dbReference>
<keyword evidence="2" id="KW-1015">Disulfide bond</keyword>
<feature type="domain" description="C-type lectin" evidence="5">
    <location>
        <begin position="11"/>
        <end position="114"/>
    </location>
</feature>
<dbReference type="PANTHER" id="PTHR24251:SF37">
    <property type="entry name" value="CUB DOMAIN-CONTAINING PROTEIN"/>
    <property type="match status" value="1"/>
</dbReference>
<evidence type="ECO:0000256" key="1">
    <source>
        <dbReference type="ARBA" id="ARBA00022737"/>
    </source>
</evidence>
<dbReference type="Gene3D" id="2.60.120.290">
    <property type="entry name" value="Spermadhesin, CUB domain"/>
    <property type="match status" value="2"/>
</dbReference>
<evidence type="ECO:0000313" key="6">
    <source>
        <dbReference type="EMBL" id="PAV90851.1"/>
    </source>
</evidence>
<dbReference type="InterPro" id="IPR001304">
    <property type="entry name" value="C-type_lectin-like"/>
</dbReference>
<dbReference type="PROSITE" id="PS50041">
    <property type="entry name" value="C_TYPE_LECTIN_2"/>
    <property type="match status" value="1"/>
</dbReference>
<dbReference type="SMART" id="SM00042">
    <property type="entry name" value="CUB"/>
    <property type="match status" value="2"/>
</dbReference>
<evidence type="ECO:0008006" key="8">
    <source>
        <dbReference type="Google" id="ProtNLM"/>
    </source>
</evidence>
<protein>
    <recommendedName>
        <fullName evidence="8">CUB domain-containing protein</fullName>
    </recommendedName>
</protein>
<dbReference type="InterPro" id="IPR016187">
    <property type="entry name" value="CTDL_fold"/>
</dbReference>
<feature type="domain" description="CUB" evidence="4">
    <location>
        <begin position="234"/>
        <end position="347"/>
    </location>
</feature>
<evidence type="ECO:0000313" key="7">
    <source>
        <dbReference type="Proteomes" id="UP000218231"/>
    </source>
</evidence>
<gene>
    <name evidence="6" type="ORF">WR25_04860</name>
</gene>
<name>A0A2A2LX65_9BILA</name>
<feature type="domain" description="CUB" evidence="4">
    <location>
        <begin position="120"/>
        <end position="232"/>
    </location>
</feature>
<accession>A0A2A2LX65</accession>
<dbReference type="Proteomes" id="UP000218231">
    <property type="component" value="Unassembled WGS sequence"/>
</dbReference>
<dbReference type="SUPFAM" id="SSF56436">
    <property type="entry name" value="C-type lectin-like"/>
    <property type="match status" value="1"/>
</dbReference>
<dbReference type="InterPro" id="IPR016186">
    <property type="entry name" value="C-type_lectin-like/link_sf"/>
</dbReference>
<evidence type="ECO:0000259" key="4">
    <source>
        <dbReference type="PROSITE" id="PS01180"/>
    </source>
</evidence>
<comment type="caution">
    <text evidence="3">Lacks conserved residue(s) required for the propagation of feature annotation.</text>
</comment>
<dbReference type="STRING" id="2018661.A0A2A2LX65"/>
<evidence type="ECO:0000256" key="3">
    <source>
        <dbReference type="PROSITE-ProRule" id="PRU00059"/>
    </source>
</evidence>
<dbReference type="CDD" id="cd00041">
    <property type="entry name" value="CUB"/>
    <property type="match status" value="2"/>
</dbReference>
<dbReference type="Pfam" id="PF00059">
    <property type="entry name" value="Lectin_C"/>
    <property type="match status" value="1"/>
</dbReference>
<evidence type="ECO:0000259" key="5">
    <source>
        <dbReference type="PROSITE" id="PS50041"/>
    </source>
</evidence>
<dbReference type="Gene3D" id="3.10.100.10">
    <property type="entry name" value="Mannose-Binding Protein A, subunit A"/>
    <property type="match status" value="1"/>
</dbReference>
<dbReference type="InterPro" id="IPR000859">
    <property type="entry name" value="CUB_dom"/>
</dbReference>
<keyword evidence="1" id="KW-0677">Repeat</keyword>
<dbReference type="PANTHER" id="PTHR24251">
    <property type="entry name" value="OVOCHYMASE-RELATED"/>
    <property type="match status" value="1"/>
</dbReference>
<dbReference type="CDD" id="cd00037">
    <property type="entry name" value="CLECT"/>
    <property type="match status" value="1"/>
</dbReference>
<dbReference type="Pfam" id="PF00431">
    <property type="entry name" value="CUB"/>
    <property type="match status" value="2"/>
</dbReference>
<dbReference type="SUPFAM" id="SSF49854">
    <property type="entry name" value="Spermadhesin, CUB domain"/>
    <property type="match status" value="2"/>
</dbReference>
<proteinExistence type="predicted"/>
<sequence length="349" mass="38736">MRDDVYEADGAARFCEANGGLLAGLTSQDELDFVAGLVGNSLMVPWLAARRNASDPDNWYNLDGQCHHLIQPFNPSFWLQGEPSSNGDCAILRSIQPPGMRAVGCHNMQPALCKQHAGICEGSGTLNGTSGTFTSPGWPTQYYNNMCCGYKIIAPPGQKVVLTVDPIMMMCGDLDIWDEFDCFDGDSVAADYIGATMNWPQTFYSTGSVLYCTMFTNAKGTNRGFAAKWNTVPIPGPIAQDGCSGVMTSPRWPQTYLPMTLQEYNINADAGYRINITFNYFAVDYMFDYLEIFDSPSLGPPLLRNISGTPGVPFWLASNTNKVSMRFTTYTRQYDFQMGFYMFWYCIPL</sequence>
<dbReference type="PROSITE" id="PS01180">
    <property type="entry name" value="CUB"/>
    <property type="match status" value="2"/>
</dbReference>
<evidence type="ECO:0000256" key="2">
    <source>
        <dbReference type="ARBA" id="ARBA00023157"/>
    </source>
</evidence>
<organism evidence="6 7">
    <name type="scientific">Diploscapter pachys</name>
    <dbReference type="NCBI Taxonomy" id="2018661"/>
    <lineage>
        <taxon>Eukaryota</taxon>
        <taxon>Metazoa</taxon>
        <taxon>Ecdysozoa</taxon>
        <taxon>Nematoda</taxon>
        <taxon>Chromadorea</taxon>
        <taxon>Rhabditida</taxon>
        <taxon>Rhabditina</taxon>
        <taxon>Rhabditomorpha</taxon>
        <taxon>Rhabditoidea</taxon>
        <taxon>Rhabditidae</taxon>
        <taxon>Diploscapter</taxon>
    </lineage>
</organism>
<dbReference type="OrthoDB" id="5808499at2759"/>
<dbReference type="EMBL" id="LIAE01006350">
    <property type="protein sequence ID" value="PAV90851.1"/>
    <property type="molecule type" value="Genomic_DNA"/>
</dbReference>
<keyword evidence="7" id="KW-1185">Reference proteome</keyword>
<dbReference type="AlphaFoldDB" id="A0A2A2LX65"/>
<reference evidence="6 7" key="1">
    <citation type="journal article" date="2017" name="Curr. Biol.">
        <title>Genome architecture and evolution of a unichromosomal asexual nematode.</title>
        <authorList>
            <person name="Fradin H."/>
            <person name="Zegar C."/>
            <person name="Gutwein M."/>
            <person name="Lucas J."/>
            <person name="Kovtun M."/>
            <person name="Corcoran D."/>
            <person name="Baugh L.R."/>
            <person name="Kiontke K."/>
            <person name="Gunsalus K."/>
            <person name="Fitch D.H."/>
            <person name="Piano F."/>
        </authorList>
    </citation>
    <scope>NUCLEOTIDE SEQUENCE [LARGE SCALE GENOMIC DNA]</scope>
    <source>
        <strain evidence="6">PF1309</strain>
    </source>
</reference>
<comment type="caution">
    <text evidence="6">The sequence shown here is derived from an EMBL/GenBank/DDBJ whole genome shotgun (WGS) entry which is preliminary data.</text>
</comment>